<evidence type="ECO:0000313" key="3">
    <source>
        <dbReference type="Proteomes" id="UP000199341"/>
    </source>
</evidence>
<feature type="region of interest" description="Disordered" evidence="1">
    <location>
        <begin position="14"/>
        <end position="35"/>
    </location>
</feature>
<evidence type="ECO:0000256" key="1">
    <source>
        <dbReference type="SAM" id="MobiDB-lite"/>
    </source>
</evidence>
<gene>
    <name evidence="2" type="ORF">SAMN05216259_12712</name>
</gene>
<name>A0A1H0SCF5_9ACTN</name>
<protein>
    <submittedName>
        <fullName evidence="2">Uncharacterized protein</fullName>
    </submittedName>
</protein>
<dbReference type="AlphaFoldDB" id="A0A1H0SCF5"/>
<sequence>MELHCLRQPMLYVRGHSDESGPSGREIVESRGQPAEPEYAWVQGGRDVPDVRQRLLGVMEGPVQQLRCRRRGQWAIRFEVTDKAKGKDERDQALLGSVLQSAGGGAMAISEYP</sequence>
<dbReference type="EMBL" id="FNIE01000027">
    <property type="protein sequence ID" value="SDP39367.1"/>
    <property type="molecule type" value="Genomic_DNA"/>
</dbReference>
<keyword evidence="3" id="KW-1185">Reference proteome</keyword>
<proteinExistence type="predicted"/>
<dbReference type="Proteomes" id="UP000199341">
    <property type="component" value="Unassembled WGS sequence"/>
</dbReference>
<evidence type="ECO:0000313" key="2">
    <source>
        <dbReference type="EMBL" id="SDP39367.1"/>
    </source>
</evidence>
<accession>A0A1H0SCF5</accession>
<reference evidence="2 3" key="1">
    <citation type="submission" date="2016-10" db="EMBL/GenBank/DDBJ databases">
        <authorList>
            <person name="de Groot N.N."/>
        </authorList>
    </citation>
    <scope>NUCLEOTIDE SEQUENCE [LARGE SCALE GENOMIC DNA]</scope>
    <source>
        <strain evidence="2 3">CGMCC 4.2022</strain>
    </source>
</reference>
<organism evidence="2 3">
    <name type="scientific">Actinacidiphila guanduensis</name>
    <dbReference type="NCBI Taxonomy" id="310781"/>
    <lineage>
        <taxon>Bacteria</taxon>
        <taxon>Bacillati</taxon>
        <taxon>Actinomycetota</taxon>
        <taxon>Actinomycetes</taxon>
        <taxon>Kitasatosporales</taxon>
        <taxon>Streptomycetaceae</taxon>
        <taxon>Actinacidiphila</taxon>
    </lineage>
</organism>
<dbReference type="RefSeq" id="WP_245771840.1">
    <property type="nucleotide sequence ID" value="NZ_FNIE01000027.1"/>
</dbReference>